<evidence type="ECO:0000259" key="2">
    <source>
        <dbReference type="SMART" id="SM00382"/>
    </source>
</evidence>
<accession>A0ABX8B586</accession>
<dbReference type="Pfam" id="PF01078">
    <property type="entry name" value="Mg_chelatase"/>
    <property type="match status" value="1"/>
</dbReference>
<dbReference type="Proteomes" id="UP000676506">
    <property type="component" value="Chromosome 1"/>
</dbReference>
<dbReference type="InterPro" id="IPR025158">
    <property type="entry name" value="Mg_chelat-rel_C"/>
</dbReference>
<sequence>MALFKTFGAAVFGIDAHLVQVEVHLTPHGGESQPIVTMVGLPDAAVRESRERIRAAITNCGYLFPNQRVTVNLAPADLRKEGSGFDLPIAVGVLGAMGDIRNRHVPDTLFVGELSLDGQVRPVKGALSMALKARESGQARMILPRDNAPEAAVVSGVATYPVDSLADVIALLERDTLPAPFTVDTNALLATPTDGSADFRDIRGQLHVRRAIEVACAGGHNILMIGPPGSGKTMLARRIPTVLPPLTFEEALDVTRIHSVAGLTQGQGMVCERPFRNPHVTVSDAGLIGGGATPRPGEVSLSHHGVLFLDELPEFDRNALEVLRQPLEDGKVTISRAAMSLTFPARFMLAAAMNPCPCGFFNDPTRECKCTPVQIQRYVAKISGPLLDRIDIHVNVPAVRFQELVSDVPGEDSATIRARVIRAREIQLGRFKARDNAKPTVFCNAHMPPRALRRYCQLDAAGSRMLETAIARLGLSARAYDRILKVSRTIADLEGATGIAAHHVAEAIQYRSLDRSYWQ</sequence>
<comment type="similarity">
    <text evidence="1">Belongs to the Mg-chelatase subunits D/I family. ComM subfamily.</text>
</comment>
<dbReference type="InterPro" id="IPR045006">
    <property type="entry name" value="CHLI-like"/>
</dbReference>
<dbReference type="EMBL" id="CP072648">
    <property type="protein sequence ID" value="QUW02088.1"/>
    <property type="molecule type" value="Genomic_DNA"/>
</dbReference>
<dbReference type="InterPro" id="IPR004482">
    <property type="entry name" value="Mg_chelat-rel"/>
</dbReference>
<evidence type="ECO:0000313" key="4">
    <source>
        <dbReference type="Proteomes" id="UP000676506"/>
    </source>
</evidence>
<dbReference type="InterPro" id="IPR020568">
    <property type="entry name" value="Ribosomal_Su5_D2-typ_SF"/>
</dbReference>
<dbReference type="SUPFAM" id="SSF52540">
    <property type="entry name" value="P-loop containing nucleoside triphosphate hydrolases"/>
    <property type="match status" value="1"/>
</dbReference>
<dbReference type="RefSeq" id="WP_211427979.1">
    <property type="nucleotide sequence ID" value="NZ_CP072648.1"/>
</dbReference>
<dbReference type="Gene3D" id="3.40.50.300">
    <property type="entry name" value="P-loop containing nucleotide triphosphate hydrolases"/>
    <property type="match status" value="1"/>
</dbReference>
<dbReference type="InterPro" id="IPR027417">
    <property type="entry name" value="P-loop_NTPase"/>
</dbReference>
<dbReference type="InterPro" id="IPR014721">
    <property type="entry name" value="Ribsml_uS5_D2-typ_fold_subgr"/>
</dbReference>
<dbReference type="Pfam" id="PF13335">
    <property type="entry name" value="Mg_chelatase_C"/>
    <property type="match status" value="1"/>
</dbReference>
<protein>
    <submittedName>
        <fullName evidence="3">YifB family Mg chelatase-like AAA ATPase</fullName>
    </submittedName>
</protein>
<dbReference type="SMART" id="SM00382">
    <property type="entry name" value="AAA"/>
    <property type="match status" value="1"/>
</dbReference>
<keyword evidence="4" id="KW-1185">Reference proteome</keyword>
<dbReference type="SUPFAM" id="SSF54211">
    <property type="entry name" value="Ribosomal protein S5 domain 2-like"/>
    <property type="match status" value="1"/>
</dbReference>
<dbReference type="NCBIfam" id="TIGR00368">
    <property type="entry name" value="YifB family Mg chelatase-like AAA ATPase"/>
    <property type="match status" value="1"/>
</dbReference>
<reference evidence="3 4" key="1">
    <citation type="submission" date="2021-03" db="EMBL/GenBank/DDBJ databases">
        <title>Genomic and phenotypic characterization of Chloracidobacterium isolates provides evidence for multiple species.</title>
        <authorList>
            <person name="Saini M.K."/>
            <person name="Costas A.M.G."/>
            <person name="Tank M."/>
            <person name="Bryant D.A."/>
        </authorList>
    </citation>
    <scope>NUCLEOTIDE SEQUENCE [LARGE SCALE GENOMIC DNA]</scope>
    <source>
        <strain evidence="3 4">BV2-C</strain>
    </source>
</reference>
<evidence type="ECO:0000256" key="1">
    <source>
        <dbReference type="ARBA" id="ARBA00006354"/>
    </source>
</evidence>
<feature type="domain" description="AAA+ ATPase" evidence="2">
    <location>
        <begin position="218"/>
        <end position="400"/>
    </location>
</feature>
<dbReference type="Pfam" id="PF13541">
    <property type="entry name" value="ChlI"/>
    <property type="match status" value="1"/>
</dbReference>
<evidence type="ECO:0000313" key="3">
    <source>
        <dbReference type="EMBL" id="QUW02088.1"/>
    </source>
</evidence>
<dbReference type="PANTHER" id="PTHR32039:SF7">
    <property type="entry name" value="COMPETENCE PROTEIN COMM"/>
    <property type="match status" value="1"/>
</dbReference>
<dbReference type="PANTHER" id="PTHR32039">
    <property type="entry name" value="MAGNESIUM-CHELATASE SUBUNIT CHLI"/>
    <property type="match status" value="1"/>
</dbReference>
<organism evidence="3 4">
    <name type="scientific">Chloracidobacterium validum</name>
    <dbReference type="NCBI Taxonomy" id="2821543"/>
    <lineage>
        <taxon>Bacteria</taxon>
        <taxon>Pseudomonadati</taxon>
        <taxon>Acidobacteriota</taxon>
        <taxon>Terriglobia</taxon>
        <taxon>Terriglobales</taxon>
        <taxon>Acidobacteriaceae</taxon>
        <taxon>Chloracidobacterium</taxon>
    </lineage>
</organism>
<dbReference type="InterPro" id="IPR000523">
    <property type="entry name" value="Mg_chelatse_chII-like_cat_dom"/>
</dbReference>
<dbReference type="InterPro" id="IPR003593">
    <property type="entry name" value="AAA+_ATPase"/>
</dbReference>
<proteinExistence type="inferred from homology"/>
<dbReference type="Gene3D" id="3.30.230.10">
    <property type="match status" value="1"/>
</dbReference>
<gene>
    <name evidence="3" type="ORF">J8C06_06865</name>
</gene>
<name>A0ABX8B586_9BACT</name>